<protein>
    <submittedName>
        <fullName evidence="1">Uncharacterized protein</fullName>
    </submittedName>
</protein>
<reference evidence="1" key="1">
    <citation type="submission" date="2020-03" db="EMBL/GenBank/DDBJ databases">
        <title>The deep terrestrial virosphere.</title>
        <authorList>
            <person name="Holmfeldt K."/>
            <person name="Nilsson E."/>
            <person name="Simone D."/>
            <person name="Lopez-Fernandez M."/>
            <person name="Wu X."/>
            <person name="de Brujin I."/>
            <person name="Lundin D."/>
            <person name="Andersson A."/>
            <person name="Bertilsson S."/>
            <person name="Dopson M."/>
        </authorList>
    </citation>
    <scope>NUCLEOTIDE SEQUENCE</scope>
    <source>
        <strain evidence="1">MM415B05976</strain>
    </source>
</reference>
<sequence>MKPNKTMCQDQDLARLNRERVKTNNDLAYWESQARAVAQWAWGEPKPESVVLGDLPYVGRYKPDRELDN</sequence>
<gene>
    <name evidence="1" type="ORF">MM415B05976_0005</name>
</gene>
<dbReference type="AlphaFoldDB" id="A0A6M3LYJ7"/>
<accession>A0A6M3LYJ7</accession>
<name>A0A6M3LYJ7_9ZZZZ</name>
<dbReference type="EMBL" id="MT143522">
    <property type="protein sequence ID" value="QJA97755.1"/>
    <property type="molecule type" value="Genomic_DNA"/>
</dbReference>
<proteinExistence type="predicted"/>
<organism evidence="1">
    <name type="scientific">viral metagenome</name>
    <dbReference type="NCBI Taxonomy" id="1070528"/>
    <lineage>
        <taxon>unclassified sequences</taxon>
        <taxon>metagenomes</taxon>
        <taxon>organismal metagenomes</taxon>
    </lineage>
</organism>
<evidence type="ECO:0000313" key="1">
    <source>
        <dbReference type="EMBL" id="QJA97755.1"/>
    </source>
</evidence>